<proteinExistence type="predicted"/>
<reference evidence="1 2" key="1">
    <citation type="submission" date="2019-01" db="EMBL/GenBank/DDBJ databases">
        <title>Still something new to discover - new insights into E. coli phage diversity and taxonomy.</title>
        <authorList>
            <person name="Korf I.H.E."/>
            <person name="Adriaennsens E."/>
            <person name="Dreiseikelmann B."/>
            <person name="Kropinski A."/>
            <person name="Nimtz M."/>
            <person name="Meier-Kolthoff J.P."/>
            <person name="Rohde M."/>
            <person name="van Raaij M."/>
            <person name="Wittmann J."/>
        </authorList>
    </citation>
    <scope>NUCLEOTIDE SEQUENCE [LARGE SCALE GENOMIC DNA]</scope>
</reference>
<organism evidence="1 2">
    <name type="scientific">Escherichia phage vB_EcoS_WFI</name>
    <dbReference type="NCBI Taxonomy" id="2508187"/>
    <lineage>
        <taxon>Viruses</taxon>
        <taxon>Duplodnaviria</taxon>
        <taxon>Heunggongvirae</taxon>
        <taxon>Uroviricota</taxon>
        <taxon>Caudoviricetes</taxon>
        <taxon>Dhillonvirus</taxon>
        <taxon>Dhillonvirus WF1</taxon>
    </lineage>
</organism>
<keyword evidence="2" id="KW-1185">Reference proteome</keyword>
<protein>
    <submittedName>
        <fullName evidence="1">Uncharacterized protein</fullName>
    </submittedName>
</protein>
<dbReference type="EMBL" id="MK373791">
    <property type="protein sequence ID" value="QBQ80605.1"/>
    <property type="molecule type" value="Genomic_DNA"/>
</dbReference>
<sequence>MTTRKKNAARSKSLPCLNALTGRDLTEQEAWTFLICLKLVRQHRKHQEDNIVDLVAYAALLGESHMTVHDEIQIDTTASQFDSLKGWPLDIAGTWHPSSSAGKMVNAANFGVVAQDVQPMVVLTGEDGSKILMTPEDFRNMEKTLVTGALK</sequence>
<name>A0A482N4Q8_9CAUD</name>
<gene>
    <name evidence="1" type="ORF">WFI_00038</name>
</gene>
<dbReference type="Proteomes" id="UP000306493">
    <property type="component" value="Segment"/>
</dbReference>
<evidence type="ECO:0000313" key="2">
    <source>
        <dbReference type="Proteomes" id="UP000306493"/>
    </source>
</evidence>
<evidence type="ECO:0000313" key="1">
    <source>
        <dbReference type="EMBL" id="QBQ80605.1"/>
    </source>
</evidence>
<accession>A0A482N4Q8</accession>